<comment type="similarity">
    <text evidence="1">Belongs to the enoyl-CoA hydratase/isomerase family.</text>
</comment>
<organism evidence="3 4">
    <name type="scientific">Sinobacterium caligoides</name>
    <dbReference type="NCBI Taxonomy" id="933926"/>
    <lineage>
        <taxon>Bacteria</taxon>
        <taxon>Pseudomonadati</taxon>
        <taxon>Pseudomonadota</taxon>
        <taxon>Gammaproteobacteria</taxon>
        <taxon>Cellvibrionales</taxon>
        <taxon>Spongiibacteraceae</taxon>
        <taxon>Sinobacterium</taxon>
    </lineage>
</organism>
<dbReference type="PANTHER" id="PTHR42964:SF1">
    <property type="entry name" value="POLYKETIDE BIOSYNTHESIS ENOYL-COA HYDRATASE PKSH-RELATED"/>
    <property type="match status" value="1"/>
</dbReference>
<accession>A0A3N2DN37</accession>
<reference evidence="3 4" key="1">
    <citation type="submission" date="2018-11" db="EMBL/GenBank/DDBJ databases">
        <title>Genomic Encyclopedia of Type Strains, Phase IV (KMG-IV): sequencing the most valuable type-strain genomes for metagenomic binning, comparative biology and taxonomic classification.</title>
        <authorList>
            <person name="Goeker M."/>
        </authorList>
    </citation>
    <scope>NUCLEOTIDE SEQUENCE [LARGE SCALE GENOMIC DNA]</scope>
    <source>
        <strain evidence="3 4">DSM 100316</strain>
    </source>
</reference>
<evidence type="ECO:0000256" key="1">
    <source>
        <dbReference type="ARBA" id="ARBA00005254"/>
    </source>
</evidence>
<proteinExistence type="inferred from homology"/>
<dbReference type="OrthoDB" id="9807606at2"/>
<dbReference type="InterPro" id="IPR029045">
    <property type="entry name" value="ClpP/crotonase-like_dom_sf"/>
</dbReference>
<dbReference type="CDD" id="cd06558">
    <property type="entry name" value="crotonase-like"/>
    <property type="match status" value="1"/>
</dbReference>
<dbReference type="SUPFAM" id="SSF52096">
    <property type="entry name" value="ClpP/crotonase"/>
    <property type="match status" value="1"/>
</dbReference>
<dbReference type="Gene3D" id="1.10.12.10">
    <property type="entry name" value="Lyase 2-enoyl-coa Hydratase, Chain A, domain 2"/>
    <property type="match status" value="1"/>
</dbReference>
<dbReference type="EMBL" id="RKHR01000004">
    <property type="protein sequence ID" value="ROS01227.1"/>
    <property type="molecule type" value="Genomic_DNA"/>
</dbReference>
<dbReference type="Proteomes" id="UP000275394">
    <property type="component" value="Unassembled WGS sequence"/>
</dbReference>
<feature type="compositionally biased region" description="Basic and acidic residues" evidence="2">
    <location>
        <begin position="261"/>
        <end position="277"/>
    </location>
</feature>
<comment type="caution">
    <text evidence="3">The sequence shown here is derived from an EMBL/GenBank/DDBJ whole genome shotgun (WGS) entry which is preliminary data.</text>
</comment>
<evidence type="ECO:0000313" key="4">
    <source>
        <dbReference type="Proteomes" id="UP000275394"/>
    </source>
</evidence>
<dbReference type="PANTHER" id="PTHR42964">
    <property type="entry name" value="ENOYL-COA HYDRATASE"/>
    <property type="match status" value="1"/>
</dbReference>
<feature type="region of interest" description="Disordered" evidence="2">
    <location>
        <begin position="258"/>
        <end position="277"/>
    </location>
</feature>
<dbReference type="RefSeq" id="WP_123712045.1">
    <property type="nucleotide sequence ID" value="NZ_RKHR01000004.1"/>
</dbReference>
<dbReference type="InterPro" id="IPR001753">
    <property type="entry name" value="Enoyl-CoA_hydra/iso"/>
</dbReference>
<evidence type="ECO:0000313" key="3">
    <source>
        <dbReference type="EMBL" id="ROS01227.1"/>
    </source>
</evidence>
<protein>
    <submittedName>
        <fullName evidence="3">Methylglutaconyl-CoA hydratase</fullName>
    </submittedName>
</protein>
<gene>
    <name evidence="3" type="ORF">EDC56_1656</name>
</gene>
<dbReference type="Pfam" id="PF00378">
    <property type="entry name" value="ECH_1"/>
    <property type="match status" value="1"/>
</dbReference>
<evidence type="ECO:0000256" key="2">
    <source>
        <dbReference type="SAM" id="MobiDB-lite"/>
    </source>
</evidence>
<dbReference type="InterPro" id="IPR051683">
    <property type="entry name" value="Enoyl-CoA_Hydratase/Isomerase"/>
</dbReference>
<name>A0A3N2DN37_9GAMM</name>
<sequence length="277" mass="30324">MSSAEVRLDMEATGVARLTLVRQAQHNALNRQMVKQLSEHLKMLAADETVRVLVLQGEGRHFCSGADLVEMREQLHAERHENLAVAESLAALLAQLNAFPVPTIARVQGAAYGGGLGLLCCCDMVVASDHSRFCMSEVKLGISPAMISRYVIEAIGLRQARRYCLSAEVIDAQQALQLQLVHQLAAEEELEQVVAGYCQQILACGPQAIAATKQLLGRYPVTEARNYAQQSCQLIATLRVSAEGQEGLSAFLEGRSAQFDRSSEYRKSRQAAGERRE</sequence>
<dbReference type="Gene3D" id="3.90.226.10">
    <property type="entry name" value="2-enoyl-CoA Hydratase, Chain A, domain 1"/>
    <property type="match status" value="1"/>
</dbReference>
<dbReference type="GO" id="GO:0003824">
    <property type="term" value="F:catalytic activity"/>
    <property type="evidence" value="ECO:0007669"/>
    <property type="project" value="UniProtKB-ARBA"/>
</dbReference>
<dbReference type="AlphaFoldDB" id="A0A3N2DN37"/>
<dbReference type="InterPro" id="IPR014748">
    <property type="entry name" value="Enoyl-CoA_hydra_C"/>
</dbReference>
<keyword evidence="4" id="KW-1185">Reference proteome</keyword>